<evidence type="ECO:0000256" key="1">
    <source>
        <dbReference type="ARBA" id="ARBA00022729"/>
    </source>
</evidence>
<dbReference type="InterPro" id="IPR050955">
    <property type="entry name" value="Plant_Biomass_Hydrol_Est"/>
</dbReference>
<evidence type="ECO:0000259" key="4">
    <source>
        <dbReference type="Pfam" id="PF00326"/>
    </source>
</evidence>
<comment type="caution">
    <text evidence="5">The sequence shown here is derived from an EMBL/GenBank/DDBJ whole genome shotgun (WGS) entry which is preliminary data.</text>
</comment>
<keyword evidence="3" id="KW-1133">Transmembrane helix</keyword>
<dbReference type="PANTHER" id="PTHR43037:SF5">
    <property type="entry name" value="FERULOYL ESTERASE"/>
    <property type="match status" value="1"/>
</dbReference>
<accession>B4DBU1</accession>
<keyword evidence="6" id="KW-1185">Reference proteome</keyword>
<dbReference type="SUPFAM" id="SSF53474">
    <property type="entry name" value="alpha/beta-Hydrolases"/>
    <property type="match status" value="1"/>
</dbReference>
<feature type="transmembrane region" description="Helical" evidence="3">
    <location>
        <begin position="33"/>
        <end position="50"/>
    </location>
</feature>
<evidence type="ECO:0000256" key="3">
    <source>
        <dbReference type="SAM" id="Phobius"/>
    </source>
</evidence>
<organism evidence="5 6">
    <name type="scientific">Chthoniobacter flavus Ellin428</name>
    <dbReference type="NCBI Taxonomy" id="497964"/>
    <lineage>
        <taxon>Bacteria</taxon>
        <taxon>Pseudomonadati</taxon>
        <taxon>Verrucomicrobiota</taxon>
        <taxon>Spartobacteria</taxon>
        <taxon>Chthoniobacterales</taxon>
        <taxon>Chthoniobacteraceae</taxon>
        <taxon>Chthoniobacter</taxon>
    </lineage>
</organism>
<keyword evidence="3" id="KW-0812">Transmembrane</keyword>
<sequence length="385" mass="42056">MFLLRVFSVAWAVAVCPISALLLLTAVTGRGRMFAIGALLLGAAPALAWLRRSGSQGRWRTTAGLAAFVLWGLITFGLVVVSPNGAPRKDARVQNRYSDGGWHYPRFALGALLPEIDQLLLGFRLVPMADSLFSMKQSREISGLTRSIYAELEADDDFRALGSVLPETYDEIWGRRFNHGHYFLYIPPRLDRKIPAPVLVFLHGSGGNFEAYTWLLSKVADERGMVLIAPTFGMGNWDAQHSGPVVMAALEDAARVIPLDLSQVHLAGLSNGGLGVSYVAASEAGRRFRSFIFLSPVCDDDALSSKEFTIQARDKPVLIVTGESDDRVPLPSVVSCAALMKSAGARVEMSAYPGADHFLVFSHRERFLKQLSDWLGRQSVPHASP</sequence>
<gene>
    <name evidence="5" type="ORF">CfE428DRAFT_6382</name>
</gene>
<evidence type="ECO:0000256" key="2">
    <source>
        <dbReference type="ARBA" id="ARBA00022801"/>
    </source>
</evidence>
<dbReference type="PANTHER" id="PTHR43037">
    <property type="entry name" value="UNNAMED PRODUCT-RELATED"/>
    <property type="match status" value="1"/>
</dbReference>
<dbReference type="STRING" id="497964.CfE428DRAFT_6382"/>
<keyword evidence="3" id="KW-0472">Membrane</keyword>
<proteinExistence type="predicted"/>
<evidence type="ECO:0000313" key="6">
    <source>
        <dbReference type="Proteomes" id="UP000005824"/>
    </source>
</evidence>
<feature type="transmembrane region" description="Helical" evidence="3">
    <location>
        <begin position="7"/>
        <end position="27"/>
    </location>
</feature>
<keyword evidence="5" id="KW-0645">Protease</keyword>
<keyword evidence="1" id="KW-0732">Signal</keyword>
<dbReference type="GO" id="GO:0004177">
    <property type="term" value="F:aminopeptidase activity"/>
    <property type="evidence" value="ECO:0007669"/>
    <property type="project" value="UniProtKB-KW"/>
</dbReference>
<dbReference type="EMBL" id="ABVL01000040">
    <property type="protein sequence ID" value="EDY16120.1"/>
    <property type="molecule type" value="Genomic_DNA"/>
</dbReference>
<name>B4DBU1_9BACT</name>
<dbReference type="Proteomes" id="UP000005824">
    <property type="component" value="Unassembled WGS sequence"/>
</dbReference>
<dbReference type="eggNOG" id="COG3509">
    <property type="taxonomic scope" value="Bacteria"/>
</dbReference>
<dbReference type="RefSeq" id="WP_006983700.1">
    <property type="nucleotide sequence ID" value="NZ_ABVL01000040.1"/>
</dbReference>
<dbReference type="InterPro" id="IPR001375">
    <property type="entry name" value="Peptidase_S9_cat"/>
</dbReference>
<dbReference type="InterPro" id="IPR029058">
    <property type="entry name" value="AB_hydrolase_fold"/>
</dbReference>
<dbReference type="AlphaFoldDB" id="B4DBU1"/>
<dbReference type="Pfam" id="PF00326">
    <property type="entry name" value="Peptidase_S9"/>
    <property type="match status" value="1"/>
</dbReference>
<dbReference type="GO" id="GO:0006508">
    <property type="term" value="P:proteolysis"/>
    <property type="evidence" value="ECO:0007669"/>
    <property type="project" value="InterPro"/>
</dbReference>
<dbReference type="GO" id="GO:0008236">
    <property type="term" value="F:serine-type peptidase activity"/>
    <property type="evidence" value="ECO:0007669"/>
    <property type="project" value="InterPro"/>
</dbReference>
<feature type="transmembrane region" description="Helical" evidence="3">
    <location>
        <begin position="62"/>
        <end position="81"/>
    </location>
</feature>
<keyword evidence="5" id="KW-0031">Aminopeptidase</keyword>
<dbReference type="InParanoid" id="B4DBU1"/>
<feature type="domain" description="Peptidase S9 prolyl oligopeptidase catalytic" evidence="4">
    <location>
        <begin position="313"/>
        <end position="377"/>
    </location>
</feature>
<dbReference type="Gene3D" id="3.40.50.1820">
    <property type="entry name" value="alpha/beta hydrolase"/>
    <property type="match status" value="1"/>
</dbReference>
<reference evidence="5 6" key="1">
    <citation type="journal article" date="2011" name="J. Bacteriol.">
        <title>Genome sequence of Chthoniobacter flavus Ellin428, an aerobic heterotrophic soil bacterium.</title>
        <authorList>
            <person name="Kant R."/>
            <person name="van Passel M.W."/>
            <person name="Palva A."/>
            <person name="Lucas S."/>
            <person name="Lapidus A."/>
            <person name="Glavina Del Rio T."/>
            <person name="Dalin E."/>
            <person name="Tice H."/>
            <person name="Bruce D."/>
            <person name="Goodwin L."/>
            <person name="Pitluck S."/>
            <person name="Larimer F.W."/>
            <person name="Land M.L."/>
            <person name="Hauser L."/>
            <person name="Sangwan P."/>
            <person name="de Vos W.M."/>
            <person name="Janssen P.H."/>
            <person name="Smidt H."/>
        </authorList>
    </citation>
    <scope>NUCLEOTIDE SEQUENCE [LARGE SCALE GENOMIC DNA]</scope>
    <source>
        <strain evidence="5 6">Ellin428</strain>
    </source>
</reference>
<protein>
    <submittedName>
        <fullName evidence="5">Dipeptidyl aminopeptidase/acylaminoacyl-peptidase-like protein</fullName>
    </submittedName>
</protein>
<evidence type="ECO:0000313" key="5">
    <source>
        <dbReference type="EMBL" id="EDY16120.1"/>
    </source>
</evidence>
<keyword evidence="2" id="KW-0378">Hydrolase</keyword>